<name>A0A1F6BMH2_9BACT</name>
<dbReference type="EMBL" id="MFKH01000003">
    <property type="protein sequence ID" value="OGG37747.1"/>
    <property type="molecule type" value="Genomic_DNA"/>
</dbReference>
<gene>
    <name evidence="5" type="ORF">A2110_02055</name>
</gene>
<comment type="caution">
    <text evidence="5">The sequence shown here is derived from an EMBL/GenBank/DDBJ whole genome shotgun (WGS) entry which is preliminary data.</text>
</comment>
<dbReference type="SMART" id="SM00560">
    <property type="entry name" value="LamGL"/>
    <property type="match status" value="1"/>
</dbReference>
<dbReference type="Pfam" id="PF07963">
    <property type="entry name" value="N_methyl"/>
    <property type="match status" value="1"/>
</dbReference>
<keyword evidence="3" id="KW-1133">Transmembrane helix</keyword>
<dbReference type="STRING" id="1798468.A2110_02055"/>
<dbReference type="Pfam" id="PF13385">
    <property type="entry name" value="Laminin_G_3"/>
    <property type="match status" value="1"/>
</dbReference>
<evidence type="ECO:0000259" key="4">
    <source>
        <dbReference type="SMART" id="SM00560"/>
    </source>
</evidence>
<proteinExistence type="predicted"/>
<dbReference type="SUPFAM" id="SSF49899">
    <property type="entry name" value="Concanavalin A-like lectins/glucanases"/>
    <property type="match status" value="1"/>
</dbReference>
<reference evidence="5 6" key="1">
    <citation type="journal article" date="2016" name="Nat. Commun.">
        <title>Thousands of microbial genomes shed light on interconnected biogeochemical processes in an aquifer system.</title>
        <authorList>
            <person name="Anantharaman K."/>
            <person name="Brown C.T."/>
            <person name="Hug L.A."/>
            <person name="Sharon I."/>
            <person name="Castelle C.J."/>
            <person name="Probst A.J."/>
            <person name="Thomas B.C."/>
            <person name="Singh A."/>
            <person name="Wilkins M.J."/>
            <person name="Karaoz U."/>
            <person name="Brodie E.L."/>
            <person name="Williams K.H."/>
            <person name="Hubbard S.S."/>
            <person name="Banfield J.F."/>
        </authorList>
    </citation>
    <scope>NUCLEOTIDE SEQUENCE [LARGE SCALE GENOMIC DNA]</scope>
</reference>
<dbReference type="Gene3D" id="2.60.120.200">
    <property type="match status" value="1"/>
</dbReference>
<dbReference type="InterPro" id="IPR006558">
    <property type="entry name" value="LamG-like"/>
</dbReference>
<dbReference type="AlphaFoldDB" id="A0A1F6BMH2"/>
<dbReference type="InterPro" id="IPR013320">
    <property type="entry name" value="ConA-like_dom_sf"/>
</dbReference>
<feature type="transmembrane region" description="Helical" evidence="3">
    <location>
        <begin position="12"/>
        <end position="37"/>
    </location>
</feature>
<feature type="domain" description="LamG-like jellyroll fold" evidence="4">
    <location>
        <begin position="173"/>
        <end position="305"/>
    </location>
</feature>
<evidence type="ECO:0000313" key="5">
    <source>
        <dbReference type="EMBL" id="OGG37747.1"/>
    </source>
</evidence>
<keyword evidence="3" id="KW-0472">Membrane</keyword>
<evidence type="ECO:0000256" key="3">
    <source>
        <dbReference type="SAM" id="Phobius"/>
    </source>
</evidence>
<keyword evidence="2" id="KW-1015">Disulfide bond</keyword>
<organism evidence="5 6">
    <name type="scientific">Candidatus Jorgensenbacteria bacterium GWA1_54_12</name>
    <dbReference type="NCBI Taxonomy" id="1798468"/>
    <lineage>
        <taxon>Bacteria</taxon>
        <taxon>Candidatus Joergenseniibacteriota</taxon>
    </lineage>
</organism>
<keyword evidence="1" id="KW-0732">Signal</keyword>
<evidence type="ECO:0000256" key="1">
    <source>
        <dbReference type="ARBA" id="ARBA00022729"/>
    </source>
</evidence>
<accession>A0A1F6BMH2</accession>
<evidence type="ECO:0000256" key="2">
    <source>
        <dbReference type="ARBA" id="ARBA00023157"/>
    </source>
</evidence>
<dbReference type="Proteomes" id="UP000176273">
    <property type="component" value="Unassembled WGS sequence"/>
</dbReference>
<protein>
    <recommendedName>
        <fullName evidence="4">LamG-like jellyroll fold domain-containing protein</fullName>
    </recommendedName>
</protein>
<evidence type="ECO:0000313" key="6">
    <source>
        <dbReference type="Proteomes" id="UP000176273"/>
    </source>
</evidence>
<dbReference type="InterPro" id="IPR012902">
    <property type="entry name" value="N_methyl_site"/>
</dbReference>
<sequence length="424" mass="45581">MTLDKRSAGQSLVEIVIALALGAIIIGGASAAVIVVLQSGTTTQTQQTATVLSQDFAEIGRAFTEGDWHNITGLTHGSSTTYYFLATSSVIIALEGKEGITEGDIRTGLVGHWKLDEATSTATYDYSDGENTGVLTNAPERLTTGCKGGICLNFNGTDKYVTIGSTSTLEATGDMTLAVWMYPTNCAAGRQGIVSKAYNNEFDLLLESNCAVSFFQGDGTWEEIAEPEGLSAPENVWTHITVVRTASDDTLSFYQNGMLLGTDAYVGDPTASANPIIIGKRDGTTYYFNGRVDDVRVYDRALSADEVNHLYDSIFFTRYFYVENVCRTNDSDYAIAGVSPCDGGEVNDPSTQKMTSVMEWEARSGGQSFVLPVYLTRWQNKAFQQSDWSGGAGETGTVTDKTNKFTSSTDIDAGSVGSFRIEGL</sequence>
<keyword evidence="3" id="KW-0812">Transmembrane</keyword>